<evidence type="ECO:0000256" key="1">
    <source>
        <dbReference type="SAM" id="MobiDB-lite"/>
    </source>
</evidence>
<feature type="compositionally biased region" description="Low complexity" evidence="1">
    <location>
        <begin position="597"/>
        <end position="618"/>
    </location>
</feature>
<dbReference type="RefSeq" id="WP_307239951.1">
    <property type="nucleotide sequence ID" value="NZ_JAUSUZ010000001.1"/>
</dbReference>
<reference evidence="2 3" key="1">
    <citation type="submission" date="2023-07" db="EMBL/GenBank/DDBJ databases">
        <title>Sequencing the genomes of 1000 actinobacteria strains.</title>
        <authorList>
            <person name="Klenk H.-P."/>
        </authorList>
    </citation>
    <scope>NUCLEOTIDE SEQUENCE [LARGE SCALE GENOMIC DNA]</scope>
    <source>
        <strain evidence="2 3">DSM 44709</strain>
    </source>
</reference>
<feature type="compositionally biased region" description="Low complexity" evidence="1">
    <location>
        <begin position="555"/>
        <end position="566"/>
    </location>
</feature>
<evidence type="ECO:0000313" key="2">
    <source>
        <dbReference type="EMBL" id="MDQ0366541.1"/>
    </source>
</evidence>
<feature type="compositionally biased region" description="Gly residues" evidence="1">
    <location>
        <begin position="567"/>
        <end position="576"/>
    </location>
</feature>
<gene>
    <name evidence="2" type="ORF">J2S42_003210</name>
</gene>
<dbReference type="Proteomes" id="UP001240236">
    <property type="component" value="Unassembled WGS sequence"/>
</dbReference>
<accession>A0AAE4AYA2</accession>
<proteinExistence type="predicted"/>
<feature type="region of interest" description="Disordered" evidence="1">
    <location>
        <begin position="253"/>
        <end position="397"/>
    </location>
</feature>
<feature type="compositionally biased region" description="Low complexity" evidence="1">
    <location>
        <begin position="328"/>
        <end position="347"/>
    </location>
</feature>
<dbReference type="EMBL" id="JAUSUZ010000001">
    <property type="protein sequence ID" value="MDQ0366541.1"/>
    <property type="molecule type" value="Genomic_DNA"/>
</dbReference>
<name>A0AAE4AYA2_9ACTN</name>
<feature type="compositionally biased region" description="Low complexity" evidence="1">
    <location>
        <begin position="516"/>
        <end position="545"/>
    </location>
</feature>
<feature type="region of interest" description="Disordered" evidence="1">
    <location>
        <begin position="462"/>
        <end position="634"/>
    </location>
</feature>
<keyword evidence="3" id="KW-1185">Reference proteome</keyword>
<organism evidence="2 3">
    <name type="scientific">Catenuloplanes indicus</name>
    <dbReference type="NCBI Taxonomy" id="137267"/>
    <lineage>
        <taxon>Bacteria</taxon>
        <taxon>Bacillati</taxon>
        <taxon>Actinomycetota</taxon>
        <taxon>Actinomycetes</taxon>
        <taxon>Micromonosporales</taxon>
        <taxon>Micromonosporaceae</taxon>
        <taxon>Catenuloplanes</taxon>
    </lineage>
</organism>
<feature type="compositionally biased region" description="Basic and acidic residues" evidence="1">
    <location>
        <begin position="625"/>
        <end position="634"/>
    </location>
</feature>
<protein>
    <submittedName>
        <fullName evidence="2">Uncharacterized protein</fullName>
    </submittedName>
</protein>
<evidence type="ECO:0000313" key="3">
    <source>
        <dbReference type="Proteomes" id="UP001240236"/>
    </source>
</evidence>
<feature type="compositionally biased region" description="Low complexity" evidence="1">
    <location>
        <begin position="269"/>
        <end position="306"/>
    </location>
</feature>
<sequence>MRIIRLIVGTLLLTAGLPLLLTAGGLWTVGQHRDADGAFRADLEPVDVPGQALLVADLDGLLRRDAAFARAGDTRIRIAAATDEGPAFVGLAPAAEVTTYLRSARHTRVEQIALTRGPLPVRAGTIAGSRTPVADPARQDFWTRSGIGGLTWTAGEIRNRDLALVVMTPNGRPAGTVAITAELRPTWLMAVTWGGLGGGLLLIIGGMIALVWPSRPRELVYVVEPDRLPDVAARLGAHASVIHAANDDDRLVTRITSRPRRRADRSADARSASASADAGSAGALADVRSGDAPADAGSAGAPADTGAGEGSADVRPATLADASRPERGVGPAAPAAVVTHAARAGATEEGGAGAMAGTKARPAARPPVTPQLTWPPLTRDPAGDTKPPIRAGVPCPDVRGRSVVTAVDAASGGASAGPATTMPAAAPVPAGGPAAVPGPATAVEGTAAAGPDEPDTAEIVAAPRKRAKASAAETGKARNPGGAKASAANMAKAPAASAGKTPAKRATNAGSALVRSAAPAGSAPVDVAPVDVAPVDGAPVDGAPVKRQPRRKVPAKVVEPVAADGDAGAGRRGSGGAPAARPAADRDGGAAGGSVAGPGEASAVPVDGALDLAAPAPRAGRRRKAADDEVRPAR</sequence>
<comment type="caution">
    <text evidence="2">The sequence shown here is derived from an EMBL/GenBank/DDBJ whole genome shotgun (WGS) entry which is preliminary data.</text>
</comment>
<feature type="compositionally biased region" description="Low complexity" evidence="1">
    <location>
        <begin position="480"/>
        <end position="501"/>
    </location>
</feature>
<dbReference type="AlphaFoldDB" id="A0AAE4AYA2"/>